<proteinExistence type="predicted"/>
<evidence type="ECO:0000313" key="1">
    <source>
        <dbReference type="EMBL" id="MDR7949173.1"/>
    </source>
</evidence>
<dbReference type="EMBL" id="JAVKVN010000016">
    <property type="protein sequence ID" value="MDR7949173.1"/>
    <property type="molecule type" value="Genomic_DNA"/>
</dbReference>
<gene>
    <name evidence="1" type="ORF">RIU57_28895</name>
</gene>
<dbReference type="Proteomes" id="UP001264156">
    <property type="component" value="Unassembled WGS sequence"/>
</dbReference>
<sequence>MTDQSSAAQAAEQAIKAAIRKAYDDGYNDAKMAPDNCSTYCAERAVRLDSAALLSKLRAPVADERADDTLMQVYDAFGIGVLARSPSTLMACLGNVIRRAHRLSQVESVLSVPTPPEPEDDGIWGEESLLRWGADEKGYAEHFKAALAEWSRRAALASAPVAGEEQSEVAKLAEELSDFASDMAYEANQEMDQDKTSRAALIERGERALRGFVDAAPQASEAVRDGKWQMLSELHLHALMFAYNEGYRKAYDGRVFPNPFSENGSQAAAWQLGTDDGTEARAALSAQPEQS</sequence>
<comment type="caution">
    <text evidence="1">The sequence shown here is derived from an EMBL/GenBank/DDBJ whole genome shotgun (WGS) entry which is preliminary data.</text>
</comment>
<keyword evidence="2" id="KW-1185">Reference proteome</keyword>
<dbReference type="RefSeq" id="WP_310535802.1">
    <property type="nucleotide sequence ID" value="NZ_JAVKVN010000016.1"/>
</dbReference>
<name>A0ABU2DMB8_ACHAE</name>
<evidence type="ECO:0000313" key="2">
    <source>
        <dbReference type="Proteomes" id="UP001264156"/>
    </source>
</evidence>
<reference evidence="2" key="1">
    <citation type="submission" date="2023-07" db="EMBL/GenBank/DDBJ databases">
        <title>Glyphosate-induced phosphonatase operons in soil bacteria of genus Achromobacter.</title>
        <authorList>
            <person name="Epiktetov D.O."/>
            <person name="Sviridov A.V."/>
            <person name="Tarlachkov S.V."/>
            <person name="Shushkova T.V."/>
            <person name="Toropygin I.Y."/>
            <person name="Leontievsky A."/>
        </authorList>
    </citation>
    <scope>NUCLEOTIDE SEQUENCE [LARGE SCALE GENOMIC DNA]</scope>
    <source>
        <strain evidence="2">Kg 16</strain>
    </source>
</reference>
<protein>
    <submittedName>
        <fullName evidence="1">Uncharacterized protein</fullName>
    </submittedName>
</protein>
<accession>A0ABU2DMB8</accession>
<organism evidence="1 2">
    <name type="scientific">Achromobacter aegrifaciens</name>
    <dbReference type="NCBI Taxonomy" id="1287736"/>
    <lineage>
        <taxon>Bacteria</taxon>
        <taxon>Pseudomonadati</taxon>
        <taxon>Pseudomonadota</taxon>
        <taxon>Betaproteobacteria</taxon>
        <taxon>Burkholderiales</taxon>
        <taxon>Alcaligenaceae</taxon>
        <taxon>Achromobacter</taxon>
    </lineage>
</organism>